<reference evidence="1" key="1">
    <citation type="submission" date="2019-08" db="EMBL/GenBank/DDBJ databases">
        <authorList>
            <person name="Kucharzyk K."/>
            <person name="Murdoch R.W."/>
            <person name="Higgins S."/>
            <person name="Loffler F."/>
        </authorList>
    </citation>
    <scope>NUCLEOTIDE SEQUENCE</scope>
</reference>
<organism evidence="1">
    <name type="scientific">bioreactor metagenome</name>
    <dbReference type="NCBI Taxonomy" id="1076179"/>
    <lineage>
        <taxon>unclassified sequences</taxon>
        <taxon>metagenomes</taxon>
        <taxon>ecological metagenomes</taxon>
    </lineage>
</organism>
<sequence length="244" mass="27408">MVITMSKILPRPGEGSLLRLGLAAAVEDVVDQAPGLRILGRHEVVALERRLDGFVIVASVLDVDLVQAALQLLRLLGVDHDVGGLALIAARGLVHHHARVRQREAHALLAGLQQQRAHRGRLADDERRDLRPDVLHRVVDRQARGHHAARAVDVHRDFLGRVLRLEEQQLRADQRRHAVMHRPREEDDPLLQQARVDVIGTLATRGLFDHHRHQRVHVEVDRILHSSAFPAVLRHDGRGTLPES</sequence>
<accession>A0A644UZV2</accession>
<evidence type="ECO:0000313" key="1">
    <source>
        <dbReference type="EMBL" id="MPL84619.1"/>
    </source>
</evidence>
<comment type="caution">
    <text evidence="1">The sequence shown here is derived from an EMBL/GenBank/DDBJ whole genome shotgun (WGS) entry which is preliminary data.</text>
</comment>
<protein>
    <submittedName>
        <fullName evidence="1">Uncharacterized protein</fullName>
    </submittedName>
</protein>
<dbReference type="EMBL" id="VSSQ01000192">
    <property type="protein sequence ID" value="MPL84619.1"/>
    <property type="molecule type" value="Genomic_DNA"/>
</dbReference>
<proteinExistence type="predicted"/>
<dbReference type="AlphaFoldDB" id="A0A644UZV2"/>
<name>A0A644UZV2_9ZZZZ</name>
<gene>
    <name evidence="1" type="ORF">SDC9_30584</name>
</gene>